<feature type="compositionally biased region" description="Pro residues" evidence="5">
    <location>
        <begin position="1959"/>
        <end position="1969"/>
    </location>
</feature>
<dbReference type="GO" id="GO:0008270">
    <property type="term" value="F:zinc ion binding"/>
    <property type="evidence" value="ECO:0007669"/>
    <property type="project" value="UniProtKB-KW"/>
</dbReference>
<dbReference type="InterPro" id="IPR019786">
    <property type="entry name" value="Zinc_finger_PHD-type_CS"/>
</dbReference>
<dbReference type="PROSITE" id="PS50280">
    <property type="entry name" value="SET"/>
    <property type="match status" value="1"/>
</dbReference>
<feature type="compositionally biased region" description="Basic and acidic residues" evidence="5">
    <location>
        <begin position="1901"/>
        <end position="1922"/>
    </location>
</feature>
<dbReference type="InterPro" id="IPR046341">
    <property type="entry name" value="SET_dom_sf"/>
</dbReference>
<keyword evidence="8" id="KW-1185">Reference proteome</keyword>
<feature type="region of interest" description="Disordered" evidence="5">
    <location>
        <begin position="1487"/>
        <end position="1517"/>
    </location>
</feature>
<keyword evidence="4" id="KW-0156">Chromatin regulator</keyword>
<feature type="compositionally biased region" description="Low complexity" evidence="5">
    <location>
        <begin position="877"/>
        <end position="890"/>
    </location>
</feature>
<feature type="compositionally biased region" description="Polar residues" evidence="5">
    <location>
        <begin position="1623"/>
        <end position="1651"/>
    </location>
</feature>
<feature type="compositionally biased region" description="Polar residues" evidence="5">
    <location>
        <begin position="1774"/>
        <end position="1786"/>
    </location>
</feature>
<feature type="region of interest" description="Disordered" evidence="5">
    <location>
        <begin position="189"/>
        <end position="218"/>
    </location>
</feature>
<gene>
    <name evidence="7" type="ORF">GSLYS_00019232001</name>
</gene>
<dbReference type="FunFam" id="3.30.40.10:FF:000150">
    <property type="entry name" value="Inactive histone-lysine N-methyltransferase 2E"/>
    <property type="match status" value="1"/>
</dbReference>
<evidence type="ECO:0000259" key="6">
    <source>
        <dbReference type="PROSITE" id="PS50280"/>
    </source>
</evidence>
<dbReference type="GO" id="GO:0006355">
    <property type="term" value="P:regulation of DNA-templated transcription"/>
    <property type="evidence" value="ECO:0007669"/>
    <property type="project" value="TreeGrafter"/>
</dbReference>
<dbReference type="SUPFAM" id="SSF82199">
    <property type="entry name" value="SET domain"/>
    <property type="match status" value="1"/>
</dbReference>
<evidence type="ECO:0000256" key="5">
    <source>
        <dbReference type="SAM" id="MobiDB-lite"/>
    </source>
</evidence>
<dbReference type="GO" id="GO:0070210">
    <property type="term" value="C:Rpd3L-Expanded complex"/>
    <property type="evidence" value="ECO:0007669"/>
    <property type="project" value="TreeGrafter"/>
</dbReference>
<feature type="region of interest" description="Disordered" evidence="5">
    <location>
        <begin position="1935"/>
        <end position="1974"/>
    </location>
</feature>
<feature type="region of interest" description="Disordered" evidence="5">
    <location>
        <begin position="71"/>
        <end position="93"/>
    </location>
</feature>
<feature type="region of interest" description="Disordered" evidence="5">
    <location>
        <begin position="2013"/>
        <end position="2037"/>
    </location>
</feature>
<evidence type="ECO:0000256" key="2">
    <source>
        <dbReference type="ARBA" id="ARBA00022771"/>
    </source>
</evidence>
<feature type="domain" description="SET" evidence="6">
    <location>
        <begin position="350"/>
        <end position="472"/>
    </location>
</feature>
<feature type="compositionally biased region" description="Polar residues" evidence="5">
    <location>
        <begin position="1416"/>
        <end position="1438"/>
    </location>
</feature>
<keyword evidence="2" id="KW-0863">Zinc-finger</keyword>
<feature type="compositionally biased region" description="Basic and acidic residues" evidence="5">
    <location>
        <begin position="794"/>
        <end position="819"/>
    </location>
</feature>
<keyword evidence="1" id="KW-0479">Metal-binding</keyword>
<dbReference type="Pfam" id="PF20826">
    <property type="entry name" value="PHD_5"/>
    <property type="match status" value="1"/>
</dbReference>
<name>A0AAV2IGA1_LYMST</name>
<dbReference type="Pfam" id="PF00856">
    <property type="entry name" value="SET"/>
    <property type="match status" value="1"/>
</dbReference>
<dbReference type="PROSITE" id="PS01359">
    <property type="entry name" value="ZF_PHD_1"/>
    <property type="match status" value="1"/>
</dbReference>
<feature type="compositionally biased region" description="Low complexity" evidence="5">
    <location>
        <begin position="1747"/>
        <end position="1773"/>
    </location>
</feature>
<dbReference type="InterPro" id="IPR001965">
    <property type="entry name" value="Znf_PHD"/>
</dbReference>
<feature type="compositionally biased region" description="Polar residues" evidence="5">
    <location>
        <begin position="975"/>
        <end position="992"/>
    </location>
</feature>
<feature type="region of interest" description="Disordered" evidence="5">
    <location>
        <begin position="1017"/>
        <end position="1050"/>
    </location>
</feature>
<dbReference type="PANTHER" id="PTHR46462">
    <property type="entry name" value="UPSET, ISOFORM A"/>
    <property type="match status" value="1"/>
</dbReference>
<feature type="compositionally biased region" description="Low complexity" evidence="5">
    <location>
        <begin position="1787"/>
        <end position="1803"/>
    </location>
</feature>
<feature type="region of interest" description="Disordered" evidence="5">
    <location>
        <begin position="1411"/>
        <end position="1439"/>
    </location>
</feature>
<feature type="compositionally biased region" description="Basic and acidic residues" evidence="5">
    <location>
        <begin position="720"/>
        <end position="730"/>
    </location>
</feature>
<feature type="region of interest" description="Disordered" evidence="5">
    <location>
        <begin position="1125"/>
        <end position="1147"/>
    </location>
</feature>
<feature type="compositionally biased region" description="Polar residues" evidence="5">
    <location>
        <begin position="773"/>
        <end position="788"/>
    </location>
</feature>
<feature type="compositionally biased region" description="Low complexity" evidence="5">
    <location>
        <begin position="1855"/>
        <end position="1883"/>
    </location>
</feature>
<dbReference type="CDD" id="cd15550">
    <property type="entry name" value="PHD_MLL5"/>
    <property type="match status" value="1"/>
</dbReference>
<evidence type="ECO:0000313" key="7">
    <source>
        <dbReference type="EMBL" id="CAL1545855.1"/>
    </source>
</evidence>
<dbReference type="InterPro" id="IPR001214">
    <property type="entry name" value="SET_dom"/>
</dbReference>
<feature type="compositionally biased region" description="Low complexity" evidence="5">
    <location>
        <begin position="2015"/>
        <end position="2035"/>
    </location>
</feature>
<dbReference type="SMART" id="SM00249">
    <property type="entry name" value="PHD"/>
    <property type="match status" value="1"/>
</dbReference>
<feature type="region of interest" description="Disordered" evidence="5">
    <location>
        <begin position="858"/>
        <end position="904"/>
    </location>
</feature>
<evidence type="ECO:0000256" key="3">
    <source>
        <dbReference type="ARBA" id="ARBA00022833"/>
    </source>
</evidence>
<feature type="compositionally biased region" description="Low complexity" evidence="5">
    <location>
        <begin position="2152"/>
        <end position="2167"/>
    </location>
</feature>
<feature type="compositionally biased region" description="Basic and acidic residues" evidence="5">
    <location>
        <begin position="742"/>
        <end position="772"/>
    </location>
</feature>
<dbReference type="SMART" id="SM00317">
    <property type="entry name" value="SET"/>
    <property type="match status" value="1"/>
</dbReference>
<dbReference type="PANTHER" id="PTHR46462:SF3">
    <property type="entry name" value="UPSET, ISOFORM A"/>
    <property type="match status" value="1"/>
</dbReference>
<evidence type="ECO:0000256" key="4">
    <source>
        <dbReference type="ARBA" id="ARBA00022853"/>
    </source>
</evidence>
<feature type="compositionally biased region" description="Basic and acidic residues" evidence="5">
    <location>
        <begin position="628"/>
        <end position="643"/>
    </location>
</feature>
<feature type="compositionally biased region" description="Low complexity" evidence="5">
    <location>
        <begin position="2112"/>
        <end position="2123"/>
    </location>
</feature>
<protein>
    <recommendedName>
        <fullName evidence="6">SET domain-containing protein</fullName>
    </recommendedName>
</protein>
<feature type="compositionally biased region" description="Low complexity" evidence="5">
    <location>
        <begin position="1829"/>
        <end position="1848"/>
    </location>
</feature>
<dbReference type="Gene3D" id="3.30.40.10">
    <property type="entry name" value="Zinc/RING finger domain, C3HC4 (zinc finger)"/>
    <property type="match status" value="1"/>
</dbReference>
<organism evidence="7 8">
    <name type="scientific">Lymnaea stagnalis</name>
    <name type="common">Great pond snail</name>
    <name type="synonym">Helix stagnalis</name>
    <dbReference type="NCBI Taxonomy" id="6523"/>
    <lineage>
        <taxon>Eukaryota</taxon>
        <taxon>Metazoa</taxon>
        <taxon>Spiralia</taxon>
        <taxon>Lophotrochozoa</taxon>
        <taxon>Mollusca</taxon>
        <taxon>Gastropoda</taxon>
        <taxon>Heterobranchia</taxon>
        <taxon>Euthyneura</taxon>
        <taxon>Panpulmonata</taxon>
        <taxon>Hygrophila</taxon>
        <taxon>Lymnaeoidea</taxon>
        <taxon>Lymnaeidae</taxon>
        <taxon>Lymnaea</taxon>
    </lineage>
</organism>
<feature type="compositionally biased region" description="Basic residues" evidence="5">
    <location>
        <begin position="860"/>
        <end position="874"/>
    </location>
</feature>
<dbReference type="Gene3D" id="2.170.270.10">
    <property type="entry name" value="SET domain"/>
    <property type="match status" value="1"/>
</dbReference>
<accession>A0AAV2IGA1</accession>
<dbReference type="Proteomes" id="UP001497497">
    <property type="component" value="Unassembled WGS sequence"/>
</dbReference>
<feature type="compositionally biased region" description="Basic and acidic residues" evidence="5">
    <location>
        <begin position="1936"/>
        <end position="1945"/>
    </location>
</feature>
<reference evidence="7 8" key="1">
    <citation type="submission" date="2024-04" db="EMBL/GenBank/DDBJ databases">
        <authorList>
            <consortium name="Genoscope - CEA"/>
            <person name="William W."/>
        </authorList>
    </citation>
    <scope>NUCLEOTIDE SEQUENCE [LARGE SCALE GENOMIC DNA]</scope>
</reference>
<dbReference type="InterPro" id="IPR011011">
    <property type="entry name" value="Znf_FYVE_PHD"/>
</dbReference>
<feature type="compositionally biased region" description="Basic and acidic residues" evidence="5">
    <location>
        <begin position="654"/>
        <end position="668"/>
    </location>
</feature>
<feature type="region of interest" description="Disordered" evidence="5">
    <location>
        <begin position="1709"/>
        <end position="1922"/>
    </location>
</feature>
<sequence>MSVILRVGAVKSSGGQELHYGSGDEASSSYTDADVLDIPLPEHTYQRPLPPSSTQSLNSCGYFGLPYQDHNYGMPPPPSPPRPASPRPPSPLQVNGVVQMEEEVKTTPLVSVAEEVVEDSVTRCICGYLHDDGYMICCDKCSVWQHIDCMGVDRNNIPDSYFCELCQPRILDAIKAKALQKRKREELAARNVLSDSSATDTDPEEAANAMASMGRKLPIGKKKGLKHKRNTKVKDKPSIKLKIGKALAQKNVKKPGKKEKENIKGPKPKKMFKQNQQKLKLVKMKNRPLLTLEQLNADPWNSNLSPWIDSYEHAHENQYSQAVKEFSCNSHLIGQSVDISSIMPDHMLSQLTCVAISDVKKNRKGLKATQEIPAGQVIIEYKGKVMLRHDYDREYSFVNSFKKLQPFVLFYSKLDVDLCVDARTFGNEARFIRRSCTPNSEVKHIFTQGKVYFVVVSQKDINVGSEITIPFDYNFQECSYCVECACIKNNCVVSRFWKKVKNAQRSSSKEFTVKRKKLLSGEVDANALYDAPNSSSSQASPSRVLSSPVKALQMKLAAAVSPPPRLSSPIKLSNVSTLLAASALLDEQPDIACSLKLEVPDSLHQAPPPPAPPPPIPKSATSSRRASRVSEEIVKEEKVEAVVHTHTKEKHLKVKEPKIKDKDKESKDHYHHHPEIKKERRPSSRRQSQDELEDIADHKGEASTAPPGNESEDSNTGYECPRKMTREERKLDAIMKAFEKMEKREERRKEALARVDTVTKKCSDIKPKKENDGNGSNGSNVHSRSASQDAPVDVDVKVETSVDDHHEIKSPEISTETKPESPAVGTPPVSGGNTMSYFSSVTSVALPEIHKAVKEELTHKPMRKTGKRKRRRSRIQSTAATSDAASVSTDEGNSNSSFPLALMPVPPTPASAPVNTTLPSLDNEGGVFKFIKTKKHLFDEWSNKQEDESNKHEEEMFVQCLPNPHVNTMDHLQRRNSSSAGCNSKGSETSAGSAKKRWLRQAMHEVPAPIAFHHSLSVSTDSGGASPIHGGSSPNPGTALGSPGAASPLDFVTPLKKRRLMRESLSIESNGPMPSPGAGVLAENFTSNNIGITSKTNGVKQIFPTHRHSVDDRLLLHKGYPHQNGIREAGAPTEGKNPSPASATSNSRFTIASPEYNHLEQRNRNQDQGLEPVPHPLLDTLPVTVPLPWVNGISETVPLSSSSSAPFTQPSVKFPPKFRGIFERMEVDSSDGTEREMNPVASTSRVEGNGLHFLYNGLEEDNRIDSSASTSTVVVVNSSSVYKGVNNLIDEGSEAGCVTAKTIMDVDSPATVRIDLNAHEMPTSLTESTAVVNLNDRFFCRNSQDMLLFSNAGECQVNSSEDVVETSPLVRAGHTSEICDNICTDSVSAQLSGLRERDSQRTFNENHLEEEAEAVDSSQHVNRNSLDGEQKPPNSSLAQDLPLMSTCMRLDAECISSSGQTVSALTDSALDESNPVCDSLNESEQGIVESGDVSRQCDSNSVHMEDNGVQEDDSTDNEEIRTCDSMGVNSAFSHLSNSSAYDGHEAEEELGDTAVSESHCLDHQSFFANIVDNNVDSTSSEVQRGGQKAAFQSSTTVEAEAGEAAATDGGCCDSNYERLPGENSITLDESSTEGQGVSSSNGIDSQTGNTSSWELYRRRKDLHMEAFPDNAVSTETHDYISGISQSTSSAHEGTDLPAAQEQMDVSLEARPSSSVYTGLNTPPTSNTLTASNQALIGSQAPRSFTMSPPSSSHLSSSSSSSSLSVEGALSSTSPNASTIAQQANLAPSSNSTSINGSSPISSTAEATPAAKKKVSLLEYRKRLKEKPASSCTETKSSESTGLSPSSTLTHHHKLSSTLTQFLASSSPPASSTSPSKSSSSQSQKKQRMPTLATLPLFQSADLKKDEKKKAKPKPEKQLSLTERLRLEFGLEDCGDEQNKKRKAEEAEVASSIETVDDSVPPPPPPPPPTLSSAYPQTSSAAFLVASSTHPRAGFHTVQPTTLVNGVSGTNYNYHQQSNISSTSLSTPPPGTSQQTLRDRDALSYPAPSLLTGSLSSHTVPYLQQPSLSSSHLNVQHPLTWTASQGSIAAPQPQTSTNHHSPYEFNHHRQLAQSQTVVSGSTVSEDPPPPPPPRPHHRPSSTSSSQRHGHIQSSSGKSSKAAASSSSSHYPDNRSKY</sequence>
<feature type="region of interest" description="Disordered" evidence="5">
    <location>
        <begin position="2109"/>
        <end position="2176"/>
    </location>
</feature>
<feature type="region of interest" description="Disordered" evidence="5">
    <location>
        <begin position="742"/>
        <end position="831"/>
    </location>
</feature>
<comment type="caution">
    <text evidence="7">The sequence shown here is derived from an EMBL/GenBank/DDBJ whole genome shotgun (WGS) entry which is preliminary data.</text>
</comment>
<dbReference type="GO" id="GO:0006325">
    <property type="term" value="P:chromatin organization"/>
    <property type="evidence" value="ECO:0007669"/>
    <property type="project" value="UniProtKB-KW"/>
</dbReference>
<feature type="compositionally biased region" description="Pro residues" evidence="5">
    <location>
        <begin position="74"/>
        <end position="91"/>
    </location>
</feature>
<feature type="region of interest" description="Disordered" evidence="5">
    <location>
        <begin position="974"/>
        <end position="997"/>
    </location>
</feature>
<feature type="compositionally biased region" description="Acidic residues" evidence="5">
    <location>
        <begin position="1508"/>
        <end position="1517"/>
    </location>
</feature>
<evidence type="ECO:0000313" key="8">
    <source>
        <dbReference type="Proteomes" id="UP001497497"/>
    </source>
</evidence>
<feature type="region of interest" description="Disordered" evidence="5">
    <location>
        <begin position="601"/>
        <end position="730"/>
    </location>
</feature>
<dbReference type="InterPro" id="IPR013083">
    <property type="entry name" value="Znf_RING/FYVE/PHD"/>
</dbReference>
<dbReference type="SUPFAM" id="SSF57903">
    <property type="entry name" value="FYVE/PHD zinc finger"/>
    <property type="match status" value="1"/>
</dbReference>
<dbReference type="GO" id="GO:0034967">
    <property type="term" value="C:Set3 complex"/>
    <property type="evidence" value="ECO:0007669"/>
    <property type="project" value="TreeGrafter"/>
</dbReference>
<dbReference type="CDD" id="cd10529">
    <property type="entry name" value="SET_SETD5-like"/>
    <property type="match status" value="1"/>
</dbReference>
<keyword evidence="3" id="KW-0862">Zinc</keyword>
<feature type="compositionally biased region" description="Polar residues" evidence="5">
    <location>
        <begin position="1711"/>
        <end position="1746"/>
    </location>
</feature>
<feature type="region of interest" description="Disordered" evidence="5">
    <location>
        <begin position="1622"/>
        <end position="1651"/>
    </location>
</feature>
<dbReference type="EMBL" id="CAXITT010000742">
    <property type="protein sequence ID" value="CAL1545855.1"/>
    <property type="molecule type" value="Genomic_DNA"/>
</dbReference>
<proteinExistence type="predicted"/>
<evidence type="ECO:0000256" key="1">
    <source>
        <dbReference type="ARBA" id="ARBA00022723"/>
    </source>
</evidence>
<feature type="compositionally biased region" description="Pro residues" evidence="5">
    <location>
        <begin position="606"/>
        <end position="617"/>
    </location>
</feature>